<dbReference type="EMBL" id="JACHXO010000002">
    <property type="protein sequence ID" value="MBB3193954.1"/>
    <property type="molecule type" value="Genomic_DNA"/>
</dbReference>
<comment type="caution">
    <text evidence="2">The sequence shown here is derived from an EMBL/GenBank/DDBJ whole genome shotgun (WGS) entry which is preliminary data.</text>
</comment>
<keyword evidence="3" id="KW-1185">Reference proteome</keyword>
<dbReference type="RefSeq" id="WP_088449849.1">
    <property type="nucleotide sequence ID" value="NZ_JACHXO010000002.1"/>
</dbReference>
<feature type="region of interest" description="Disordered" evidence="1">
    <location>
        <begin position="142"/>
        <end position="172"/>
    </location>
</feature>
<evidence type="ECO:0000313" key="3">
    <source>
        <dbReference type="Proteomes" id="UP000574369"/>
    </source>
</evidence>
<evidence type="ECO:0000256" key="1">
    <source>
        <dbReference type="SAM" id="MobiDB-lite"/>
    </source>
</evidence>
<gene>
    <name evidence="2" type="ORF">FHS28_001339</name>
</gene>
<name>A0ABR6GPC1_9BURK</name>
<evidence type="ECO:0000313" key="2">
    <source>
        <dbReference type="EMBL" id="MBB3193954.1"/>
    </source>
</evidence>
<sequence>MMTAAEQLELFCGLIAPIAPPVKRVRLVKQAANESTFVQLELVYVQPDILPRLELEPEDLDEIQIEPFRHTVVSAADCKIPKGLGPASVFALANCAVINRRPRGRAANQPIPQIHRQIIREDGRIVHLSMRVQETEEWRLKEEARRARQKPPKPPKQKFKTKGSRVWADARN</sequence>
<dbReference type="Proteomes" id="UP000574369">
    <property type="component" value="Unassembled WGS sequence"/>
</dbReference>
<reference evidence="2 3" key="1">
    <citation type="submission" date="2020-08" db="EMBL/GenBank/DDBJ databases">
        <title>Genomic Encyclopedia of Type Strains, Phase III (KMG-III): the genomes of soil and plant-associated and newly described type strains.</title>
        <authorList>
            <person name="Whitman W."/>
        </authorList>
    </citation>
    <scope>NUCLEOTIDE SEQUENCE [LARGE SCALE GENOMIC DNA]</scope>
    <source>
        <strain evidence="2 3">CECT 7247</strain>
    </source>
</reference>
<accession>A0ABR6GPC1</accession>
<feature type="compositionally biased region" description="Basic residues" evidence="1">
    <location>
        <begin position="147"/>
        <end position="163"/>
    </location>
</feature>
<organism evidence="2 3">
    <name type="scientific">Roseateles terrae</name>
    <dbReference type="NCBI Taxonomy" id="431060"/>
    <lineage>
        <taxon>Bacteria</taxon>
        <taxon>Pseudomonadati</taxon>
        <taxon>Pseudomonadota</taxon>
        <taxon>Betaproteobacteria</taxon>
        <taxon>Burkholderiales</taxon>
        <taxon>Sphaerotilaceae</taxon>
        <taxon>Roseateles</taxon>
    </lineage>
</organism>
<proteinExistence type="predicted"/>
<protein>
    <submittedName>
        <fullName evidence="2">Uncharacterized protein</fullName>
    </submittedName>
</protein>